<dbReference type="GO" id="GO:0003677">
    <property type="term" value="F:DNA binding"/>
    <property type="evidence" value="ECO:0007669"/>
    <property type="project" value="UniProtKB-UniRule"/>
</dbReference>
<dbReference type="SUPFAM" id="SSF47095">
    <property type="entry name" value="HMG-box"/>
    <property type="match status" value="1"/>
</dbReference>
<dbReference type="SMART" id="SM00398">
    <property type="entry name" value="HMG"/>
    <property type="match status" value="1"/>
</dbReference>
<feature type="domain" description="HMG box" evidence="4">
    <location>
        <begin position="136"/>
        <end position="205"/>
    </location>
</feature>
<evidence type="ECO:0000256" key="2">
    <source>
        <dbReference type="PROSITE-ProRule" id="PRU00267"/>
    </source>
</evidence>
<dbReference type="InParanoid" id="H0EZ48"/>
<dbReference type="InterPro" id="IPR050342">
    <property type="entry name" value="HMGB"/>
</dbReference>
<accession>H0EZ48</accession>
<organism evidence="5 6">
    <name type="scientific">Glarea lozoyensis (strain ATCC 74030 / MF5533)</name>
    <dbReference type="NCBI Taxonomy" id="1104152"/>
    <lineage>
        <taxon>Eukaryota</taxon>
        <taxon>Fungi</taxon>
        <taxon>Dikarya</taxon>
        <taxon>Ascomycota</taxon>
        <taxon>Pezizomycotina</taxon>
        <taxon>Leotiomycetes</taxon>
        <taxon>Helotiales</taxon>
        <taxon>Helotiaceae</taxon>
        <taxon>Glarea</taxon>
    </lineage>
</organism>
<dbReference type="Proteomes" id="UP000005446">
    <property type="component" value="Unassembled WGS sequence"/>
</dbReference>
<dbReference type="Pfam" id="PF00505">
    <property type="entry name" value="HMG_box"/>
    <property type="match status" value="1"/>
</dbReference>
<gene>
    <name evidence="5" type="ORF">M7I_8110</name>
</gene>
<protein>
    <submittedName>
        <fullName evidence="5">Putative High mobility group protein 1</fullName>
    </submittedName>
</protein>
<dbReference type="PANTHER" id="PTHR48112:SF5">
    <property type="entry name" value="BOX PROTEIN, PUTATIVE (AFU_ORTHOLOGUE AFUA_1G04550)-RELATED"/>
    <property type="match status" value="1"/>
</dbReference>
<reference evidence="5 6" key="1">
    <citation type="journal article" date="2012" name="Eukaryot. Cell">
        <title>Genome sequence of the fungus Glarea lozoyensis: the first genome sequence of a species from the Helotiaceae family.</title>
        <authorList>
            <person name="Youssar L."/>
            <person name="Gruening B.A."/>
            <person name="Erxleben A."/>
            <person name="Guenther S."/>
            <person name="Huettel W."/>
        </authorList>
    </citation>
    <scope>NUCLEOTIDE SEQUENCE [LARGE SCALE GENOMIC DNA]</scope>
    <source>
        <strain evidence="6">ATCC 74030 / MF5533</strain>
    </source>
</reference>
<keyword evidence="6" id="KW-1185">Reference proteome</keyword>
<feature type="region of interest" description="Disordered" evidence="3">
    <location>
        <begin position="115"/>
        <end position="136"/>
    </location>
</feature>
<feature type="compositionally biased region" description="Basic residues" evidence="3">
    <location>
        <begin position="271"/>
        <end position="280"/>
    </location>
</feature>
<dbReference type="InterPro" id="IPR009071">
    <property type="entry name" value="HMG_box_dom"/>
</dbReference>
<evidence type="ECO:0000259" key="4">
    <source>
        <dbReference type="PROSITE" id="PS50118"/>
    </source>
</evidence>
<dbReference type="HOGENOM" id="CLU_042807_0_0_1"/>
<dbReference type="EMBL" id="AGUE01000270">
    <property type="protein sequence ID" value="EHK96202.1"/>
    <property type="molecule type" value="Genomic_DNA"/>
</dbReference>
<name>H0EZ48_GLAL7</name>
<sequence>MAKAKKSAEKVVSDQLTIDVNAYIRTRDSPKLDIHKDFLLEQSLILGKVVTGLATLQDAIQTLSSAYIKHTNAILGDHAGQAEIDSSLSKLGDNPALLGDLQRAPSPATKLLAPASVDAAADKKERKKRMHDPNAPKRPLTPFFLYMQTARPIISNDLGPDFAKGAVSTEGTRRWGTMDADDKQLWTNAYKDNLRLYNARMHSYRAGNLAAKDMTDQEAATYAELHEVGADTTADAQLVGEASATALHDEDAEGEPEKEPTPPPVALPKTPKAKPTRKGKATKETPAAAGSDAIVPPSSIVPAKAAAPEEKSPDKKRKRATKKSTEVAEEQVETPKSQPKNSRKKKAKADA</sequence>
<dbReference type="Gene3D" id="1.10.30.10">
    <property type="entry name" value="High mobility group box domain"/>
    <property type="match status" value="1"/>
</dbReference>
<feature type="compositionally biased region" description="Basic residues" evidence="3">
    <location>
        <begin position="341"/>
        <end position="351"/>
    </location>
</feature>
<dbReference type="PANTHER" id="PTHR48112">
    <property type="entry name" value="HIGH MOBILITY GROUP PROTEIN DSP1"/>
    <property type="match status" value="1"/>
</dbReference>
<comment type="caution">
    <text evidence="5">The sequence shown here is derived from an EMBL/GenBank/DDBJ whole genome shotgun (WGS) entry which is preliminary data.</text>
</comment>
<dbReference type="AlphaFoldDB" id="H0EZ48"/>
<dbReference type="InterPro" id="IPR036910">
    <property type="entry name" value="HMG_box_dom_sf"/>
</dbReference>
<evidence type="ECO:0000313" key="5">
    <source>
        <dbReference type="EMBL" id="EHK96202.1"/>
    </source>
</evidence>
<evidence type="ECO:0000256" key="3">
    <source>
        <dbReference type="SAM" id="MobiDB-lite"/>
    </source>
</evidence>
<evidence type="ECO:0000256" key="1">
    <source>
        <dbReference type="ARBA" id="ARBA00023125"/>
    </source>
</evidence>
<proteinExistence type="predicted"/>
<dbReference type="OrthoDB" id="5550281at2759"/>
<keyword evidence="1 2" id="KW-0238">DNA-binding</keyword>
<dbReference type="GO" id="GO:0005634">
    <property type="term" value="C:nucleus"/>
    <property type="evidence" value="ECO:0007669"/>
    <property type="project" value="UniProtKB-UniRule"/>
</dbReference>
<feature type="DNA-binding region" description="HMG box" evidence="2">
    <location>
        <begin position="136"/>
        <end position="205"/>
    </location>
</feature>
<dbReference type="PROSITE" id="PS50118">
    <property type="entry name" value="HMG_BOX_2"/>
    <property type="match status" value="1"/>
</dbReference>
<evidence type="ECO:0000313" key="6">
    <source>
        <dbReference type="Proteomes" id="UP000005446"/>
    </source>
</evidence>
<keyword evidence="2" id="KW-0539">Nucleus</keyword>
<feature type="region of interest" description="Disordered" evidence="3">
    <location>
        <begin position="248"/>
        <end position="351"/>
    </location>
</feature>